<reference evidence="3" key="2">
    <citation type="submission" date="2022-07" db="EMBL/GenBank/DDBJ databases">
        <authorList>
            <person name="Goncalves M.F.M."/>
            <person name="Hilario S."/>
            <person name="Van De Peer Y."/>
            <person name="Esteves A.C."/>
            <person name="Alves A."/>
        </authorList>
    </citation>
    <scope>NUCLEOTIDE SEQUENCE</scope>
    <source>
        <strain evidence="3">MUM 19.33</strain>
    </source>
</reference>
<evidence type="ECO:0000256" key="2">
    <source>
        <dbReference type="SAM" id="Phobius"/>
    </source>
</evidence>
<organism evidence="3 4">
    <name type="scientific">Emericellopsis cladophorae</name>
    <dbReference type="NCBI Taxonomy" id="2686198"/>
    <lineage>
        <taxon>Eukaryota</taxon>
        <taxon>Fungi</taxon>
        <taxon>Dikarya</taxon>
        <taxon>Ascomycota</taxon>
        <taxon>Pezizomycotina</taxon>
        <taxon>Sordariomycetes</taxon>
        <taxon>Hypocreomycetidae</taxon>
        <taxon>Hypocreales</taxon>
        <taxon>Bionectriaceae</taxon>
        <taxon>Emericellopsis</taxon>
    </lineage>
</organism>
<gene>
    <name evidence="3" type="ORF">J7T54_004812</name>
</gene>
<dbReference type="OrthoDB" id="5408102at2759"/>
<comment type="caution">
    <text evidence="3">The sequence shown here is derived from an EMBL/GenBank/DDBJ whole genome shotgun (WGS) entry which is preliminary data.</text>
</comment>
<feature type="region of interest" description="Disordered" evidence="1">
    <location>
        <begin position="21"/>
        <end position="52"/>
    </location>
</feature>
<keyword evidence="2" id="KW-0812">Transmembrane</keyword>
<proteinExistence type="predicted"/>
<keyword evidence="2" id="KW-1133">Transmembrane helix</keyword>
<dbReference type="GeneID" id="75831298"/>
<dbReference type="RefSeq" id="XP_051365122.1">
    <property type="nucleotide sequence ID" value="XM_051503505.1"/>
</dbReference>
<reference evidence="3" key="1">
    <citation type="journal article" date="2021" name="J Fungi (Basel)">
        <title>Genomic and Metabolomic Analyses of the Marine Fungus Emericellopsis cladophorae: Insights into Saltwater Adaptability Mechanisms and Its Biosynthetic Potential.</title>
        <authorList>
            <person name="Goncalves M.F.M."/>
            <person name="Hilario S."/>
            <person name="Van de Peer Y."/>
            <person name="Esteves A.C."/>
            <person name="Alves A."/>
        </authorList>
    </citation>
    <scope>NUCLEOTIDE SEQUENCE</scope>
    <source>
        <strain evidence="3">MUM 19.33</strain>
    </source>
</reference>
<name>A0A9Q0BGR5_9HYPO</name>
<evidence type="ECO:0008006" key="5">
    <source>
        <dbReference type="Google" id="ProtNLM"/>
    </source>
</evidence>
<dbReference type="Proteomes" id="UP001055219">
    <property type="component" value="Unassembled WGS sequence"/>
</dbReference>
<accession>A0A9Q0BGR5</accession>
<dbReference type="EMBL" id="JAGIXG020000005">
    <property type="protein sequence ID" value="KAI6784266.1"/>
    <property type="molecule type" value="Genomic_DNA"/>
</dbReference>
<sequence length="562" mass="63973">MRPRPVVCRLWQPLRLRAPGPRCQQSFTPRPSTQTQSANVSTRYRPTVSSPTSSNSTLIRTYASERTRYWLRHEFKLFIRYGLISLAGFACFQVVYFMYQEEKLEREYPTPHEWEWRERHMLREAKKWTKPHGNKYASPSQALQLARNLCLAHEDLNRNGHKIPRLHDHEDPNDETPWEFIPHDISGMSEEWRRGYFETIMLAAKAAGDCDGWLKDKGHSGKIMCWEPKFVIGPSNPRPAPVPPGSPPPPREEDCEVAFPAADRFYLKILATQGLNQRQRMQAALEYANFLELKRSGEGAGALYDLALAEATQGLDKASLPYDPKTLVMKEKRPLPSLNIFEAVTAVANHKARGGDTASALPMYISLLKVRRALPTKAPRVPVQKRPKPSTMQRIVDFVSEPDYPAPPTDGTQPPWRSPEERCQEASLDLFIGEILYASSSQEDGVAWTREGVDLAEEQMRELKLTDGRDAAIAKDRCRECLKTGLDNWSLMVTRLMREEQQKKKEASKPSALSFWNSAPQETEGRWEAEATVVKERVKRTLDLVDDTRPMMGAGAKSLFQA</sequence>
<protein>
    <recommendedName>
        <fullName evidence="5">MFS maltose permease</fullName>
    </recommendedName>
</protein>
<dbReference type="AlphaFoldDB" id="A0A9Q0BGR5"/>
<feature type="region of interest" description="Disordered" evidence="1">
    <location>
        <begin position="400"/>
        <end position="419"/>
    </location>
</feature>
<evidence type="ECO:0000313" key="3">
    <source>
        <dbReference type="EMBL" id="KAI6784266.1"/>
    </source>
</evidence>
<keyword evidence="4" id="KW-1185">Reference proteome</keyword>
<feature type="transmembrane region" description="Helical" evidence="2">
    <location>
        <begin position="78"/>
        <end position="99"/>
    </location>
</feature>
<evidence type="ECO:0000313" key="4">
    <source>
        <dbReference type="Proteomes" id="UP001055219"/>
    </source>
</evidence>
<feature type="compositionally biased region" description="Polar residues" evidence="1">
    <location>
        <begin position="23"/>
        <end position="44"/>
    </location>
</feature>
<keyword evidence="2" id="KW-0472">Membrane</keyword>
<evidence type="ECO:0000256" key="1">
    <source>
        <dbReference type="SAM" id="MobiDB-lite"/>
    </source>
</evidence>